<proteinExistence type="predicted"/>
<accession>A0ABR1ATP7</accession>
<evidence type="ECO:0000256" key="1">
    <source>
        <dbReference type="SAM" id="MobiDB-lite"/>
    </source>
</evidence>
<dbReference type="EMBL" id="JAWJWF010000045">
    <property type="protein sequence ID" value="KAK6626783.1"/>
    <property type="molecule type" value="Genomic_DNA"/>
</dbReference>
<organism evidence="2 3">
    <name type="scientific">Polyplax serrata</name>
    <name type="common">Common mouse louse</name>
    <dbReference type="NCBI Taxonomy" id="468196"/>
    <lineage>
        <taxon>Eukaryota</taxon>
        <taxon>Metazoa</taxon>
        <taxon>Ecdysozoa</taxon>
        <taxon>Arthropoda</taxon>
        <taxon>Hexapoda</taxon>
        <taxon>Insecta</taxon>
        <taxon>Pterygota</taxon>
        <taxon>Neoptera</taxon>
        <taxon>Paraneoptera</taxon>
        <taxon>Psocodea</taxon>
        <taxon>Troctomorpha</taxon>
        <taxon>Phthiraptera</taxon>
        <taxon>Anoplura</taxon>
        <taxon>Polyplacidae</taxon>
        <taxon>Polyplax</taxon>
    </lineage>
</organism>
<comment type="caution">
    <text evidence="2">The sequence shown here is derived from an EMBL/GenBank/DDBJ whole genome shotgun (WGS) entry which is preliminary data.</text>
</comment>
<dbReference type="Proteomes" id="UP001359485">
    <property type="component" value="Unassembled WGS sequence"/>
</dbReference>
<protein>
    <submittedName>
        <fullName evidence="2">Uncharacterized protein</fullName>
    </submittedName>
</protein>
<sequence length="53" mass="5839">MTPPRIDAFRSLKSQQQLFMAVKTESADVADIPGNPSNSDSDLGPSQSRVRYE</sequence>
<keyword evidence="3" id="KW-1185">Reference proteome</keyword>
<evidence type="ECO:0000313" key="2">
    <source>
        <dbReference type="EMBL" id="KAK6626783.1"/>
    </source>
</evidence>
<feature type="region of interest" description="Disordered" evidence="1">
    <location>
        <begin position="26"/>
        <end position="53"/>
    </location>
</feature>
<gene>
    <name evidence="2" type="ORF">RUM44_009260</name>
</gene>
<evidence type="ECO:0000313" key="3">
    <source>
        <dbReference type="Proteomes" id="UP001359485"/>
    </source>
</evidence>
<feature type="compositionally biased region" description="Polar residues" evidence="1">
    <location>
        <begin position="35"/>
        <end position="53"/>
    </location>
</feature>
<name>A0ABR1ATP7_POLSC</name>
<reference evidence="2 3" key="1">
    <citation type="submission" date="2023-09" db="EMBL/GenBank/DDBJ databases">
        <title>Genomes of two closely related lineages of the louse Polyplax serrata with different host specificities.</title>
        <authorList>
            <person name="Martinu J."/>
            <person name="Tarabai H."/>
            <person name="Stefka J."/>
            <person name="Hypsa V."/>
        </authorList>
    </citation>
    <scope>NUCLEOTIDE SEQUENCE [LARGE SCALE GENOMIC DNA]</scope>
    <source>
        <strain evidence="2">98ZLc_SE</strain>
    </source>
</reference>